<keyword evidence="3" id="KW-1185">Reference proteome</keyword>
<dbReference type="EMBL" id="SNYM01000028">
    <property type="protein sequence ID" value="TDQ43637.1"/>
    <property type="molecule type" value="Genomic_DNA"/>
</dbReference>
<keyword evidence="1" id="KW-0812">Transmembrane</keyword>
<keyword evidence="1" id="KW-1133">Transmembrane helix</keyword>
<feature type="transmembrane region" description="Helical" evidence="1">
    <location>
        <begin position="52"/>
        <end position="71"/>
    </location>
</feature>
<comment type="caution">
    <text evidence="2">The sequence shown here is derived from an EMBL/GenBank/DDBJ whole genome shotgun (WGS) entry which is preliminary data.</text>
</comment>
<evidence type="ECO:0000313" key="2">
    <source>
        <dbReference type="EMBL" id="TDQ43637.1"/>
    </source>
</evidence>
<evidence type="ECO:0000313" key="3">
    <source>
        <dbReference type="Proteomes" id="UP000295375"/>
    </source>
</evidence>
<name>A0A4V3D6E4_9GAMM</name>
<accession>A0A4V3D6E4</accession>
<proteinExistence type="predicted"/>
<protein>
    <submittedName>
        <fullName evidence="2">Uncharacterized protein</fullName>
    </submittedName>
</protein>
<organism evidence="2 3">
    <name type="scientific">Permianibacter aggregans</name>
    <dbReference type="NCBI Taxonomy" id="1510150"/>
    <lineage>
        <taxon>Bacteria</taxon>
        <taxon>Pseudomonadati</taxon>
        <taxon>Pseudomonadota</taxon>
        <taxon>Gammaproteobacteria</taxon>
        <taxon>Pseudomonadales</taxon>
        <taxon>Pseudomonadaceae</taxon>
        <taxon>Permianibacter</taxon>
    </lineage>
</organism>
<gene>
    <name evidence="2" type="ORF">EV696_12837</name>
</gene>
<dbReference type="Proteomes" id="UP000295375">
    <property type="component" value="Unassembled WGS sequence"/>
</dbReference>
<dbReference type="Gene3D" id="2.20.28.160">
    <property type="match status" value="1"/>
</dbReference>
<keyword evidence="1" id="KW-0472">Membrane</keyword>
<feature type="transmembrane region" description="Helical" evidence="1">
    <location>
        <begin position="83"/>
        <end position="104"/>
    </location>
</feature>
<sequence>MDFPQSLPIKEKYLCPACSNHIALEYLRSKQIISCPTCTASLSSNFESSFKIGLLIGFFIWLLSILIIWLAHEFVERYKLVFYLFWPIASFYVGYIAFCCMFKIKKNP</sequence>
<dbReference type="AlphaFoldDB" id="A0A4V3D6E4"/>
<reference evidence="2 3" key="1">
    <citation type="submission" date="2019-03" db="EMBL/GenBank/DDBJ databases">
        <title>Genomic Encyclopedia of Type Strains, Phase IV (KMG-IV): sequencing the most valuable type-strain genomes for metagenomic binning, comparative biology and taxonomic classification.</title>
        <authorList>
            <person name="Goeker M."/>
        </authorList>
    </citation>
    <scope>NUCLEOTIDE SEQUENCE [LARGE SCALE GENOMIC DNA]</scope>
    <source>
        <strain evidence="2 3">DSM 103792</strain>
    </source>
</reference>
<evidence type="ECO:0000256" key="1">
    <source>
        <dbReference type="SAM" id="Phobius"/>
    </source>
</evidence>